<protein>
    <submittedName>
        <fullName evidence="1">Uncharacterized protein</fullName>
    </submittedName>
</protein>
<sequence length="98" mass="11207">MIFSWFNAAEAKKTATTLAENFAKGFPADQGKPDKKSQARKEKAAQMLFFQAKAFAREHRLNIYKKARFGQAFQKRLAELGYNDEFSRTLTQEVLVAL</sequence>
<evidence type="ECO:0000313" key="1">
    <source>
        <dbReference type="EMBL" id="TYC49989.1"/>
    </source>
</evidence>
<reference evidence="1 2" key="1">
    <citation type="submission" date="2019-01" db="EMBL/GenBank/DDBJ databases">
        <title>Zoogloea oleivorans genome sequencing and assembly.</title>
        <authorList>
            <person name="Tancsics A."/>
            <person name="Farkas M."/>
            <person name="Kriszt B."/>
            <person name="Maroti G."/>
            <person name="Horvath B."/>
        </authorList>
    </citation>
    <scope>NUCLEOTIDE SEQUENCE [LARGE SCALE GENOMIC DNA]</scope>
    <source>
        <strain evidence="1 2">Buc</strain>
    </source>
</reference>
<proteinExistence type="predicted"/>
<keyword evidence="2" id="KW-1185">Reference proteome</keyword>
<dbReference type="OrthoDB" id="8910755at2"/>
<evidence type="ECO:0000313" key="2">
    <source>
        <dbReference type="Proteomes" id="UP000389128"/>
    </source>
</evidence>
<name>A0A6C2C8S6_9RHOO</name>
<comment type="caution">
    <text evidence="1">The sequence shown here is derived from an EMBL/GenBank/DDBJ whole genome shotgun (WGS) entry which is preliminary data.</text>
</comment>
<dbReference type="EMBL" id="SDKK01000065">
    <property type="protein sequence ID" value="TYC49989.1"/>
    <property type="molecule type" value="Genomic_DNA"/>
</dbReference>
<organism evidence="1 2">
    <name type="scientific">Zoogloea oleivorans</name>
    <dbReference type="NCBI Taxonomy" id="1552750"/>
    <lineage>
        <taxon>Bacteria</taxon>
        <taxon>Pseudomonadati</taxon>
        <taxon>Pseudomonadota</taxon>
        <taxon>Betaproteobacteria</taxon>
        <taxon>Rhodocyclales</taxon>
        <taxon>Zoogloeaceae</taxon>
        <taxon>Zoogloea</taxon>
    </lineage>
</organism>
<gene>
    <name evidence="1" type="ORF">ETQ85_25545</name>
</gene>
<accession>A0A6C2C8S6</accession>
<dbReference type="RefSeq" id="WP_148581799.1">
    <property type="nucleotide sequence ID" value="NZ_SDKK01000065.1"/>
</dbReference>
<dbReference type="AlphaFoldDB" id="A0A6C2C8S6"/>
<dbReference type="Proteomes" id="UP000389128">
    <property type="component" value="Unassembled WGS sequence"/>
</dbReference>